<keyword evidence="2" id="KW-0378">Hydrolase</keyword>
<comment type="caution">
    <text evidence="2">The sequence shown here is derived from an EMBL/GenBank/DDBJ whole genome shotgun (WGS) entry which is preliminary data.</text>
</comment>
<evidence type="ECO:0000313" key="2">
    <source>
        <dbReference type="EMBL" id="NJX16546.1"/>
    </source>
</evidence>
<dbReference type="Proteomes" id="UP000760545">
    <property type="component" value="Unassembled WGS sequence"/>
</dbReference>
<keyword evidence="1" id="KW-0732">Signal</keyword>
<organism evidence="2 3">
    <name type="scientific">Tamlana crocina</name>
    <dbReference type="NCBI Taxonomy" id="393006"/>
    <lineage>
        <taxon>Bacteria</taxon>
        <taxon>Pseudomonadati</taxon>
        <taxon>Bacteroidota</taxon>
        <taxon>Flavobacteriia</taxon>
        <taxon>Flavobacteriales</taxon>
        <taxon>Flavobacteriaceae</taxon>
        <taxon>Tamlana</taxon>
    </lineage>
</organism>
<reference evidence="2 3" key="1">
    <citation type="submission" date="2020-03" db="EMBL/GenBank/DDBJ databases">
        <title>Tamlana sp. nov, isolated from XXX.</title>
        <authorList>
            <person name="Cao W.R."/>
        </authorList>
    </citation>
    <scope>NUCLEOTIDE SEQUENCE [LARGE SCALE GENOMIC DNA]</scope>
    <source>
        <strain evidence="2 3">HST1-43</strain>
    </source>
</reference>
<keyword evidence="2" id="KW-0645">Protease</keyword>
<dbReference type="PROSITE" id="PS51257">
    <property type="entry name" value="PROKAR_LIPOPROTEIN"/>
    <property type="match status" value="1"/>
</dbReference>
<evidence type="ECO:0000313" key="3">
    <source>
        <dbReference type="Proteomes" id="UP000760545"/>
    </source>
</evidence>
<feature type="chain" id="PRO_5045932275" evidence="1">
    <location>
        <begin position="21"/>
        <end position="260"/>
    </location>
</feature>
<name>A0ABX1DJR0_9FLAO</name>
<feature type="signal peptide" evidence="1">
    <location>
        <begin position="1"/>
        <end position="20"/>
    </location>
</feature>
<dbReference type="SUPFAM" id="SSF55486">
    <property type="entry name" value="Metalloproteases ('zincins'), catalytic domain"/>
    <property type="match status" value="1"/>
</dbReference>
<dbReference type="EMBL" id="JAAVJS010000022">
    <property type="protein sequence ID" value="NJX16546.1"/>
    <property type="molecule type" value="Genomic_DNA"/>
</dbReference>
<gene>
    <name evidence="2" type="ORF">HC176_13715</name>
</gene>
<proteinExistence type="predicted"/>
<dbReference type="InterPro" id="IPR024079">
    <property type="entry name" value="MetalloPept_cat_dom_sf"/>
</dbReference>
<dbReference type="RefSeq" id="WP_167919224.1">
    <property type="nucleotide sequence ID" value="NZ_JAAVJS010000022.1"/>
</dbReference>
<accession>A0ABX1DJR0</accession>
<keyword evidence="3" id="KW-1185">Reference proteome</keyword>
<evidence type="ECO:0000256" key="1">
    <source>
        <dbReference type="SAM" id="SignalP"/>
    </source>
</evidence>
<dbReference type="Gene3D" id="3.40.390.10">
    <property type="entry name" value="Collagenase (Catalytic Domain)"/>
    <property type="match status" value="1"/>
</dbReference>
<keyword evidence="2" id="KW-0482">Metalloprotease</keyword>
<dbReference type="GO" id="GO:0008237">
    <property type="term" value="F:metallopeptidase activity"/>
    <property type="evidence" value="ECO:0007669"/>
    <property type="project" value="UniProtKB-KW"/>
</dbReference>
<sequence>MLRTLKISLILLTLIGFLQGCTKDQNSENQEDTINVNANKQATGSSSNDLLSSNTFSRMEIQLAYVKGFEPTQAAINNFVSFLEARTHKPNGISVEKIEIPSPGIDQLSIDDIADIENTYRTKYNNGNTIAVWALFVDGESDKNDGNNVVLGSAYWNTSFVIYEETLREFSNSPVEPSRSASETTVINHEFGHILGLTNLGAPLQSDHEDDEHPKHCDNSDCLMYWEAESGAAVSNMVNSGSAPQLGPECIADLKANGGK</sequence>
<protein>
    <submittedName>
        <fullName evidence="2">Membrane metalloprotease</fullName>
    </submittedName>
</protein>